<accession>A0A139BUF5</accession>
<reference evidence="1 2" key="2">
    <citation type="submission" date="2016-03" db="EMBL/GenBank/DDBJ databases">
        <title>New uncultured bacterium of the family Gallionellaceae from acid mine drainage: description and reconstruction of genome based on metagenomic analysis of microbial community.</title>
        <authorList>
            <person name="Kadnikov V."/>
            <person name="Ivasenko D."/>
            <person name="Beletsky A."/>
            <person name="Mardanov A."/>
            <person name="Danilova E."/>
            <person name="Pimenov N."/>
            <person name="Karnachuk O."/>
            <person name="Ravin N."/>
        </authorList>
    </citation>
    <scope>NUCLEOTIDE SEQUENCE [LARGE SCALE GENOMIC DNA]</scope>
    <source>
        <strain evidence="1">ShG14-8</strain>
    </source>
</reference>
<evidence type="ECO:0000313" key="2">
    <source>
        <dbReference type="Proteomes" id="UP000070578"/>
    </source>
</evidence>
<protein>
    <submittedName>
        <fullName evidence="1">Uncharacterized protein</fullName>
    </submittedName>
</protein>
<evidence type="ECO:0000313" key="1">
    <source>
        <dbReference type="EMBL" id="KXS32604.1"/>
    </source>
</evidence>
<dbReference type="Proteomes" id="UP000070578">
    <property type="component" value="Unassembled WGS sequence"/>
</dbReference>
<reference evidence="1 2" key="1">
    <citation type="submission" date="2016-02" db="EMBL/GenBank/DDBJ databases">
        <authorList>
            <person name="Wen L."/>
            <person name="He K."/>
            <person name="Yang H."/>
        </authorList>
    </citation>
    <scope>NUCLEOTIDE SEQUENCE [LARGE SCALE GENOMIC DNA]</scope>
    <source>
        <strain evidence="1">ShG14-8</strain>
    </source>
</reference>
<gene>
    <name evidence="1" type="ORF">AWT59_1267</name>
</gene>
<name>A0A139BUF5_9PROT</name>
<dbReference type="AlphaFoldDB" id="A0A139BUF5"/>
<proteinExistence type="predicted"/>
<comment type="caution">
    <text evidence="1">The sequence shown here is derived from an EMBL/GenBank/DDBJ whole genome shotgun (WGS) entry which is preliminary data.</text>
</comment>
<dbReference type="EMBL" id="LSLI01000024">
    <property type="protein sequence ID" value="KXS32604.1"/>
    <property type="molecule type" value="Genomic_DNA"/>
</dbReference>
<sequence length="72" mass="7412">MVARDGVMAGTGKAGKSSGLVIVTWVSGKEVIGVTVVMTADSGGGGLQPGCGIFIPDRLILTPILIHHRLWL</sequence>
<organism evidence="1 2">
    <name type="scientific">Candidatus Gallionella acididurans</name>
    <dbReference type="NCBI Taxonomy" id="1796491"/>
    <lineage>
        <taxon>Bacteria</taxon>
        <taxon>Pseudomonadati</taxon>
        <taxon>Pseudomonadota</taxon>
        <taxon>Betaproteobacteria</taxon>
        <taxon>Nitrosomonadales</taxon>
        <taxon>Gallionellaceae</taxon>
        <taxon>Gallionella</taxon>
    </lineage>
</organism>